<accession>A0A317FGU9</accession>
<proteinExistence type="predicted"/>
<reference evidence="2" key="1">
    <citation type="submission" date="2018-05" db="EMBL/GenBank/DDBJ databases">
        <authorList>
            <person name="Du Z."/>
            <person name="Wang X."/>
        </authorList>
    </citation>
    <scope>NUCLEOTIDE SEQUENCE [LARGE SCALE GENOMIC DNA]</scope>
    <source>
        <strain evidence="2">CQN31</strain>
    </source>
</reference>
<name>A0A317FGU9_9PROT</name>
<dbReference type="OrthoDB" id="7277418at2"/>
<comment type="caution">
    <text evidence="1">The sequence shown here is derived from an EMBL/GenBank/DDBJ whole genome shotgun (WGS) entry which is preliminary data.</text>
</comment>
<gene>
    <name evidence="1" type="ORF">DFH01_03170</name>
</gene>
<evidence type="ECO:0000313" key="1">
    <source>
        <dbReference type="EMBL" id="PWS38304.1"/>
    </source>
</evidence>
<protein>
    <submittedName>
        <fullName evidence="1">Uncharacterized protein</fullName>
    </submittedName>
</protein>
<sequence length="159" mass="16722">MPSAPDPACRKACPPDAPFPHGPFLVEGDGSLHPRAAPSLRFVWRGRRCEARLAEGRMRLTATAGAIPYTAESPGHRAGTLAALGALPADLPVGWRLSLLPDHRLRLEAEEQLPAPTTATALVGRMVGFALALDPYLDRLESAGAADAPSGDMPGMVKT</sequence>
<organism evidence="1 2">
    <name type="scientific">Falsiroseomonas bella</name>
    <dbReference type="NCBI Taxonomy" id="2184016"/>
    <lineage>
        <taxon>Bacteria</taxon>
        <taxon>Pseudomonadati</taxon>
        <taxon>Pseudomonadota</taxon>
        <taxon>Alphaproteobacteria</taxon>
        <taxon>Acetobacterales</taxon>
        <taxon>Roseomonadaceae</taxon>
        <taxon>Falsiroseomonas</taxon>
    </lineage>
</organism>
<dbReference type="EMBL" id="QGNA01000001">
    <property type="protein sequence ID" value="PWS38304.1"/>
    <property type="molecule type" value="Genomic_DNA"/>
</dbReference>
<dbReference type="Proteomes" id="UP000245765">
    <property type="component" value="Unassembled WGS sequence"/>
</dbReference>
<keyword evidence="2" id="KW-1185">Reference proteome</keyword>
<evidence type="ECO:0000313" key="2">
    <source>
        <dbReference type="Proteomes" id="UP000245765"/>
    </source>
</evidence>
<dbReference type="RefSeq" id="WP_109868925.1">
    <property type="nucleotide sequence ID" value="NZ_QGNA01000001.1"/>
</dbReference>
<dbReference type="AlphaFoldDB" id="A0A317FGU9"/>